<keyword evidence="1" id="KW-0813">Transport</keyword>
<dbReference type="InterPro" id="IPR050222">
    <property type="entry name" value="MATE_MdtK"/>
</dbReference>
<dbReference type="InterPro" id="IPR002528">
    <property type="entry name" value="MATE_fam"/>
</dbReference>
<accession>U3AHJ7</accession>
<organism evidence="3 4">
    <name type="scientific">Limimaricola cinnabarinus LL-001</name>
    <dbReference type="NCBI Taxonomy" id="1337093"/>
    <lineage>
        <taxon>Bacteria</taxon>
        <taxon>Pseudomonadati</taxon>
        <taxon>Pseudomonadota</taxon>
        <taxon>Alphaproteobacteria</taxon>
        <taxon>Rhodobacterales</taxon>
        <taxon>Paracoccaceae</taxon>
        <taxon>Limimaricola</taxon>
    </lineage>
</organism>
<keyword evidence="4" id="KW-1185">Reference proteome</keyword>
<dbReference type="GO" id="GO:0015297">
    <property type="term" value="F:antiporter activity"/>
    <property type="evidence" value="ECO:0007669"/>
    <property type="project" value="InterPro"/>
</dbReference>
<evidence type="ECO:0000256" key="1">
    <source>
        <dbReference type="ARBA" id="ARBA00022448"/>
    </source>
</evidence>
<dbReference type="Proteomes" id="UP000016566">
    <property type="component" value="Unassembled WGS sequence"/>
</dbReference>
<reference evidence="3" key="1">
    <citation type="journal article" date="2013" name="Genome Announc.">
        <title>Draft Genome Sequence of Loktanella cinnabarina LL-001T, Isolated from Deep-Sea Floor Sediment.</title>
        <authorList>
            <person name="Nishi S."/>
            <person name="Tsubouchi T."/>
            <person name="Takaki Y."/>
            <person name="Koyanagi R."/>
            <person name="Satoh N."/>
            <person name="Maruyama T."/>
            <person name="Hatada Y."/>
        </authorList>
    </citation>
    <scope>NUCLEOTIDE SEQUENCE [LARGE SCALE GENOMIC DNA]</scope>
    <source>
        <strain evidence="3">LL-001</strain>
    </source>
</reference>
<proteinExistence type="predicted"/>
<evidence type="ECO:0000313" key="4">
    <source>
        <dbReference type="Proteomes" id="UP000016566"/>
    </source>
</evidence>
<evidence type="ECO:0000256" key="2">
    <source>
        <dbReference type="SAM" id="Phobius"/>
    </source>
</evidence>
<feature type="transmembrane region" description="Helical" evidence="2">
    <location>
        <begin position="94"/>
        <end position="116"/>
    </location>
</feature>
<gene>
    <name evidence="3" type="ORF">MBELCI_3221</name>
</gene>
<feature type="transmembrane region" description="Helical" evidence="2">
    <location>
        <begin position="421"/>
        <end position="440"/>
    </location>
</feature>
<evidence type="ECO:0000313" key="3">
    <source>
        <dbReference type="EMBL" id="GAD57169.1"/>
    </source>
</evidence>
<dbReference type="STRING" id="1337093.MBELCI_3221"/>
<dbReference type="RefSeq" id="WP_021695268.1">
    <property type="nucleotide sequence ID" value="NZ_BATB01000066.1"/>
</dbReference>
<feature type="transmembrane region" description="Helical" evidence="2">
    <location>
        <begin position="246"/>
        <end position="268"/>
    </location>
</feature>
<dbReference type="EMBL" id="BATB01000066">
    <property type="protein sequence ID" value="GAD57169.1"/>
    <property type="molecule type" value="Genomic_DNA"/>
</dbReference>
<comment type="caution">
    <text evidence="3">The sequence shown here is derived from an EMBL/GenBank/DDBJ whole genome shotgun (WGS) entry which is preliminary data.</text>
</comment>
<feature type="transmembrane region" description="Helical" evidence="2">
    <location>
        <begin position="288"/>
        <end position="308"/>
    </location>
</feature>
<feature type="transmembrane region" description="Helical" evidence="2">
    <location>
        <begin position="20"/>
        <end position="43"/>
    </location>
</feature>
<feature type="transmembrane region" description="Helical" evidence="2">
    <location>
        <begin position="49"/>
        <end position="73"/>
    </location>
</feature>
<dbReference type="PANTHER" id="PTHR43298:SF2">
    <property type="entry name" value="FMN_FAD EXPORTER YEEO-RELATED"/>
    <property type="match status" value="1"/>
</dbReference>
<feature type="transmembrane region" description="Helical" evidence="2">
    <location>
        <begin position="357"/>
        <end position="373"/>
    </location>
</feature>
<keyword evidence="2" id="KW-0472">Membrane</keyword>
<dbReference type="Pfam" id="PF01554">
    <property type="entry name" value="MatE"/>
    <property type="match status" value="2"/>
</dbReference>
<dbReference type="GO" id="GO:0005886">
    <property type="term" value="C:plasma membrane"/>
    <property type="evidence" value="ECO:0007669"/>
    <property type="project" value="TreeGrafter"/>
</dbReference>
<keyword evidence="2" id="KW-0812">Transmembrane</keyword>
<dbReference type="PANTHER" id="PTHR43298">
    <property type="entry name" value="MULTIDRUG RESISTANCE PROTEIN NORM-RELATED"/>
    <property type="match status" value="1"/>
</dbReference>
<dbReference type="OrthoDB" id="9780160at2"/>
<feature type="transmembrane region" description="Helical" evidence="2">
    <location>
        <begin position="393"/>
        <end position="415"/>
    </location>
</feature>
<keyword evidence="2" id="KW-1133">Transmembrane helix</keyword>
<dbReference type="AlphaFoldDB" id="U3AHJ7"/>
<feature type="transmembrane region" description="Helical" evidence="2">
    <location>
        <begin position="329"/>
        <end position="351"/>
    </location>
</feature>
<name>U3AHJ7_9RHOB</name>
<dbReference type="eggNOG" id="COG0534">
    <property type="taxonomic scope" value="Bacteria"/>
</dbReference>
<feature type="transmembrane region" description="Helical" evidence="2">
    <location>
        <begin position="136"/>
        <end position="157"/>
    </location>
</feature>
<sequence>MSDTAARADTTPSNRDVFNVAWPLTFKAMMVNAIVLIDAYLVSGLGEPALAAMGLAAAFGSLLVGTIMAFSTATQIRLAQAAGSGRRVALKTGFYAGLATNLAVGATGVVLVALFGGGVLERMAHTPWIAHEAKSYLYIFLMVVMFEAAAQCIGSFFNGSGRTIIPLKSFLIAIPINVATSYLLIHGAFGLPALGVAGAAIGSVLGAATRSLYLGLSFYRETGGYLDEPGWLHGGWGRSLGRHLSFSMPIAGTFVSNAVANYAATLLFAKMSVNQFAAMTLILPWVQAAGTFGIAWAQSTGILVAQLLGNSRGSEELDAFLGRAWRMAFVAAGLVSLTYLVICLASTRIYAGLEAETTAALLSFLPVLLVLPFPKGSNAICGQTLRAGGDTLYVMNIFVAAQWLVRIPLTALFILHLELSVTWVFALFLVEELVKFPLFHMRLYKGEWKRGLAAE</sequence>
<dbReference type="GO" id="GO:0042910">
    <property type="term" value="F:xenobiotic transmembrane transporter activity"/>
    <property type="evidence" value="ECO:0007669"/>
    <property type="project" value="InterPro"/>
</dbReference>
<protein>
    <submittedName>
        <fullName evidence="3">Na+-driven multidrug efflux pump</fullName>
    </submittedName>
</protein>